<evidence type="ECO:0000313" key="3">
    <source>
        <dbReference type="EMBL" id="QHU03712.1"/>
    </source>
</evidence>
<accession>A0A6C0JDK8</accession>
<dbReference type="AlphaFoldDB" id="A0A6C0JDK8"/>
<protein>
    <submittedName>
        <fullName evidence="3">Uncharacterized protein</fullName>
    </submittedName>
</protein>
<keyword evidence="2" id="KW-0812">Transmembrane</keyword>
<name>A0A6C0JDK8_9ZZZZ</name>
<keyword evidence="2" id="KW-1133">Transmembrane helix</keyword>
<reference evidence="3" key="1">
    <citation type="journal article" date="2020" name="Nature">
        <title>Giant virus diversity and host interactions through global metagenomics.</title>
        <authorList>
            <person name="Schulz F."/>
            <person name="Roux S."/>
            <person name="Paez-Espino D."/>
            <person name="Jungbluth S."/>
            <person name="Walsh D.A."/>
            <person name="Denef V.J."/>
            <person name="McMahon K.D."/>
            <person name="Konstantinidis K.T."/>
            <person name="Eloe-Fadrosh E.A."/>
            <person name="Kyrpides N.C."/>
            <person name="Woyke T."/>
        </authorList>
    </citation>
    <scope>NUCLEOTIDE SEQUENCE</scope>
    <source>
        <strain evidence="3">GVMAG-M-3300027206-1</strain>
    </source>
</reference>
<sequence>METDLGNPIDYDANMDPLKKDEDSTPISDEMVPEQAYYYHPSEMMAPPQQQYQQEKIDFLSSVDKSTWIIAFAVFLLGFFMGKTMQPVILRYT</sequence>
<feature type="region of interest" description="Disordered" evidence="1">
    <location>
        <begin position="1"/>
        <end position="27"/>
    </location>
</feature>
<evidence type="ECO:0000256" key="1">
    <source>
        <dbReference type="SAM" id="MobiDB-lite"/>
    </source>
</evidence>
<feature type="transmembrane region" description="Helical" evidence="2">
    <location>
        <begin position="66"/>
        <end position="82"/>
    </location>
</feature>
<evidence type="ECO:0000256" key="2">
    <source>
        <dbReference type="SAM" id="Phobius"/>
    </source>
</evidence>
<dbReference type="EMBL" id="MN740385">
    <property type="protein sequence ID" value="QHU03712.1"/>
    <property type="molecule type" value="Genomic_DNA"/>
</dbReference>
<keyword evidence="2" id="KW-0472">Membrane</keyword>
<proteinExistence type="predicted"/>
<organism evidence="3">
    <name type="scientific">viral metagenome</name>
    <dbReference type="NCBI Taxonomy" id="1070528"/>
    <lineage>
        <taxon>unclassified sequences</taxon>
        <taxon>metagenomes</taxon>
        <taxon>organismal metagenomes</taxon>
    </lineage>
</organism>